<dbReference type="InParanoid" id="A0A200RCF9"/>
<comment type="caution">
    <text evidence="2">The sequence shown here is derived from an EMBL/GenBank/DDBJ whole genome shotgun (WGS) entry which is preliminary data.</text>
</comment>
<dbReference type="PANTHER" id="PTHR47723">
    <property type="entry name" value="OS05G0353850 PROTEIN"/>
    <property type="match status" value="1"/>
</dbReference>
<dbReference type="InterPro" id="IPR036397">
    <property type="entry name" value="RNaseH_sf"/>
</dbReference>
<gene>
    <name evidence="2" type="ORF">BVC80_157g173</name>
</gene>
<dbReference type="InterPro" id="IPR044730">
    <property type="entry name" value="RNase_H-like_dom_plant"/>
</dbReference>
<dbReference type="InterPro" id="IPR002156">
    <property type="entry name" value="RNaseH_domain"/>
</dbReference>
<dbReference type="GO" id="GO:0004523">
    <property type="term" value="F:RNA-DNA hybrid ribonuclease activity"/>
    <property type="evidence" value="ECO:0007669"/>
    <property type="project" value="InterPro"/>
</dbReference>
<evidence type="ECO:0000313" key="3">
    <source>
        <dbReference type="Proteomes" id="UP000195402"/>
    </source>
</evidence>
<dbReference type="SUPFAM" id="SSF53098">
    <property type="entry name" value="Ribonuclease H-like"/>
    <property type="match status" value="1"/>
</dbReference>
<name>A0A200RCF9_MACCD</name>
<dbReference type="Proteomes" id="UP000195402">
    <property type="component" value="Unassembled WGS sequence"/>
</dbReference>
<proteinExistence type="predicted"/>
<evidence type="ECO:0000313" key="2">
    <source>
        <dbReference type="EMBL" id="OVA20356.1"/>
    </source>
</evidence>
<dbReference type="EMBL" id="MVGT01000143">
    <property type="protein sequence ID" value="OVA20356.1"/>
    <property type="molecule type" value="Genomic_DNA"/>
</dbReference>
<evidence type="ECO:0000259" key="1">
    <source>
        <dbReference type="Pfam" id="PF13456"/>
    </source>
</evidence>
<protein>
    <recommendedName>
        <fullName evidence="1">RNase H type-1 domain-containing protein</fullName>
    </recommendedName>
</protein>
<dbReference type="GO" id="GO:0003676">
    <property type="term" value="F:nucleic acid binding"/>
    <property type="evidence" value="ECO:0007669"/>
    <property type="project" value="InterPro"/>
</dbReference>
<keyword evidence="3" id="KW-1185">Reference proteome</keyword>
<sequence>MTKELFNRQQQVARPLLSIAIHELQGLEIGLRLTSLHGYRRIQVGVDSSAVVVYVNRRVTPPWMAIPIMHSIWHMICGLEVFSIQHAYRKTNRAADHLASLYPSADFVKIIPSSFAEDLKKIVFDDMIGRAYPQCIP</sequence>
<dbReference type="CDD" id="cd06222">
    <property type="entry name" value="RNase_H_like"/>
    <property type="match status" value="1"/>
</dbReference>
<reference evidence="2 3" key="1">
    <citation type="journal article" date="2017" name="Mol. Plant">
        <title>The Genome of Medicinal Plant Macleaya cordata Provides New Insights into Benzylisoquinoline Alkaloids Metabolism.</title>
        <authorList>
            <person name="Liu X."/>
            <person name="Liu Y."/>
            <person name="Huang P."/>
            <person name="Ma Y."/>
            <person name="Qing Z."/>
            <person name="Tang Q."/>
            <person name="Cao H."/>
            <person name="Cheng P."/>
            <person name="Zheng Y."/>
            <person name="Yuan Z."/>
            <person name="Zhou Y."/>
            <person name="Liu J."/>
            <person name="Tang Z."/>
            <person name="Zhuo Y."/>
            <person name="Zhang Y."/>
            <person name="Yu L."/>
            <person name="Huang J."/>
            <person name="Yang P."/>
            <person name="Peng Q."/>
            <person name="Zhang J."/>
            <person name="Jiang W."/>
            <person name="Zhang Z."/>
            <person name="Lin K."/>
            <person name="Ro D.K."/>
            <person name="Chen X."/>
            <person name="Xiong X."/>
            <person name="Shang Y."/>
            <person name="Huang S."/>
            <person name="Zeng J."/>
        </authorList>
    </citation>
    <scope>NUCLEOTIDE SEQUENCE [LARGE SCALE GENOMIC DNA]</scope>
    <source>
        <strain evidence="3">cv. BLH2017</strain>
        <tissue evidence="2">Root</tissue>
    </source>
</reference>
<dbReference type="Gene3D" id="3.30.420.10">
    <property type="entry name" value="Ribonuclease H-like superfamily/Ribonuclease H"/>
    <property type="match status" value="1"/>
</dbReference>
<dbReference type="PANTHER" id="PTHR47723:SF19">
    <property type="entry name" value="POLYNUCLEOTIDYL TRANSFERASE, RIBONUCLEASE H-LIKE SUPERFAMILY PROTEIN"/>
    <property type="match status" value="1"/>
</dbReference>
<dbReference type="Pfam" id="PF13456">
    <property type="entry name" value="RVT_3"/>
    <property type="match status" value="1"/>
</dbReference>
<organism evidence="2 3">
    <name type="scientific">Macleaya cordata</name>
    <name type="common">Five-seeded plume-poppy</name>
    <name type="synonym">Bocconia cordata</name>
    <dbReference type="NCBI Taxonomy" id="56857"/>
    <lineage>
        <taxon>Eukaryota</taxon>
        <taxon>Viridiplantae</taxon>
        <taxon>Streptophyta</taxon>
        <taxon>Embryophyta</taxon>
        <taxon>Tracheophyta</taxon>
        <taxon>Spermatophyta</taxon>
        <taxon>Magnoliopsida</taxon>
        <taxon>Ranunculales</taxon>
        <taxon>Papaveraceae</taxon>
        <taxon>Papaveroideae</taxon>
        <taxon>Macleaya</taxon>
    </lineage>
</organism>
<dbReference type="AlphaFoldDB" id="A0A200RCF9"/>
<dbReference type="InterPro" id="IPR012337">
    <property type="entry name" value="RNaseH-like_sf"/>
</dbReference>
<dbReference type="InterPro" id="IPR053151">
    <property type="entry name" value="RNase_H-like"/>
</dbReference>
<accession>A0A200RCF9</accession>
<feature type="domain" description="RNase H type-1" evidence="1">
    <location>
        <begin position="13"/>
        <end position="100"/>
    </location>
</feature>